<protein>
    <recommendedName>
        <fullName evidence="1">Glycosyltransferase 2-like domain-containing protein</fullName>
    </recommendedName>
</protein>
<gene>
    <name evidence="2" type="ORF">UT67_C0001G0006</name>
</gene>
<dbReference type="InterPro" id="IPR029044">
    <property type="entry name" value="Nucleotide-diphossugar_trans"/>
</dbReference>
<dbReference type="PANTHER" id="PTHR43179:SF7">
    <property type="entry name" value="RHAMNOSYLTRANSFERASE WBBL"/>
    <property type="match status" value="1"/>
</dbReference>
<evidence type="ECO:0000259" key="1">
    <source>
        <dbReference type="Pfam" id="PF00535"/>
    </source>
</evidence>
<organism evidence="2 3">
    <name type="scientific">Candidatus Magasanikbacteria bacterium GW2011_GWA2_40_10</name>
    <dbReference type="NCBI Taxonomy" id="1619037"/>
    <lineage>
        <taxon>Bacteria</taxon>
        <taxon>Candidatus Magasanikiibacteriota</taxon>
    </lineage>
</organism>
<comment type="caution">
    <text evidence="2">The sequence shown here is derived from an EMBL/GenBank/DDBJ whole genome shotgun (WGS) entry which is preliminary data.</text>
</comment>
<proteinExistence type="predicted"/>
<accession>A0A0G0QDV9</accession>
<dbReference type="CDD" id="cd04186">
    <property type="entry name" value="GT_2_like_c"/>
    <property type="match status" value="1"/>
</dbReference>
<dbReference type="AlphaFoldDB" id="A0A0G0QDV9"/>
<feature type="domain" description="Glycosyltransferase 2-like" evidence="1">
    <location>
        <begin position="4"/>
        <end position="175"/>
    </location>
</feature>
<dbReference type="STRING" id="1619037.UT67_C0001G0006"/>
<dbReference type="PANTHER" id="PTHR43179">
    <property type="entry name" value="RHAMNOSYLTRANSFERASE WBBL"/>
    <property type="match status" value="1"/>
</dbReference>
<dbReference type="SUPFAM" id="SSF53448">
    <property type="entry name" value="Nucleotide-diphospho-sugar transferases"/>
    <property type="match status" value="1"/>
</dbReference>
<sequence length="267" mass="30833">MTRNALLSIYKETPGKDFEIIVVDNNSADNSVEMIKKEFTQVILIENKDNRGFGKANNQALKIAQGDYIMFLNTDVVVLDGALNKLINYLDEHADVMMVGPRLLNKDLTFQHACRRTLPNPMNSFFHLFGLTKIFRNSKFINKYKQYAVDPEVTGPTEALSGAATMFRRRVYDEIGGFDERFFMYGEDLDFCKMVLDKGWKTVYVSGARIIHFGGQSSGKRKVKSLLNFYDAMWLYYKKHFKYNFLIDLTVWLGIKFRMIAALIMNV</sequence>
<evidence type="ECO:0000313" key="3">
    <source>
        <dbReference type="Proteomes" id="UP000034855"/>
    </source>
</evidence>
<dbReference type="InterPro" id="IPR001173">
    <property type="entry name" value="Glyco_trans_2-like"/>
</dbReference>
<dbReference type="Pfam" id="PF00535">
    <property type="entry name" value="Glycos_transf_2"/>
    <property type="match status" value="1"/>
</dbReference>
<dbReference type="EMBL" id="LBXR01000001">
    <property type="protein sequence ID" value="KKR35501.1"/>
    <property type="molecule type" value="Genomic_DNA"/>
</dbReference>
<dbReference type="Gene3D" id="3.90.550.10">
    <property type="entry name" value="Spore Coat Polysaccharide Biosynthesis Protein SpsA, Chain A"/>
    <property type="match status" value="1"/>
</dbReference>
<evidence type="ECO:0000313" key="2">
    <source>
        <dbReference type="EMBL" id="KKR35501.1"/>
    </source>
</evidence>
<name>A0A0G0QDV9_9BACT</name>
<dbReference type="Proteomes" id="UP000034855">
    <property type="component" value="Unassembled WGS sequence"/>
</dbReference>
<reference evidence="2 3" key="1">
    <citation type="journal article" date="2015" name="Nature">
        <title>rRNA introns, odd ribosomes, and small enigmatic genomes across a large radiation of phyla.</title>
        <authorList>
            <person name="Brown C.T."/>
            <person name="Hug L.A."/>
            <person name="Thomas B.C."/>
            <person name="Sharon I."/>
            <person name="Castelle C.J."/>
            <person name="Singh A."/>
            <person name="Wilkins M.J."/>
            <person name="Williams K.H."/>
            <person name="Banfield J.F."/>
        </authorList>
    </citation>
    <scope>NUCLEOTIDE SEQUENCE [LARGE SCALE GENOMIC DNA]</scope>
</reference>